<dbReference type="SUPFAM" id="SSF47413">
    <property type="entry name" value="lambda repressor-like DNA-binding domains"/>
    <property type="match status" value="1"/>
</dbReference>
<dbReference type="Gene3D" id="1.10.260.40">
    <property type="entry name" value="lambda repressor-like DNA-binding domains"/>
    <property type="match status" value="1"/>
</dbReference>
<dbReference type="PANTHER" id="PTHR46797">
    <property type="entry name" value="HTH-TYPE TRANSCRIPTIONAL REGULATOR"/>
    <property type="match status" value="1"/>
</dbReference>
<dbReference type="GO" id="GO:0003677">
    <property type="term" value="F:DNA binding"/>
    <property type="evidence" value="ECO:0007669"/>
    <property type="project" value="UniProtKB-KW"/>
</dbReference>
<dbReference type="InterPro" id="IPR050807">
    <property type="entry name" value="TransReg_Diox_bact_type"/>
</dbReference>
<evidence type="ECO:0000313" key="3">
    <source>
        <dbReference type="EMBL" id="ANX01327.1"/>
    </source>
</evidence>
<name>A0A1B1YKL1_THEST</name>
<dbReference type="GO" id="GO:0005829">
    <property type="term" value="C:cytosol"/>
    <property type="evidence" value="ECO:0007669"/>
    <property type="project" value="TreeGrafter"/>
</dbReference>
<keyword evidence="1" id="KW-0238">DNA-binding</keyword>
<accession>A0A1B1YKL1</accession>
<sequence>MKLNGEKIAVYRMKKGLSLKALSEISGVDSGTINRLERGKASPRPRTVKALCEALEVPFEELFTIVEQPSGR</sequence>
<dbReference type="EMBL" id="CP014673">
    <property type="protein sequence ID" value="ANX01327.1"/>
    <property type="molecule type" value="Genomic_DNA"/>
</dbReference>
<dbReference type="Proteomes" id="UP000092931">
    <property type="component" value="Chromosome"/>
</dbReference>
<dbReference type="Pfam" id="PF01381">
    <property type="entry name" value="HTH_3"/>
    <property type="match status" value="1"/>
</dbReference>
<proteinExistence type="predicted"/>
<dbReference type="InterPro" id="IPR010982">
    <property type="entry name" value="Lambda_DNA-bd_dom_sf"/>
</dbReference>
<gene>
    <name evidence="3" type="ORF">CSTERLE_06970</name>
</gene>
<evidence type="ECO:0000259" key="2">
    <source>
        <dbReference type="PROSITE" id="PS50943"/>
    </source>
</evidence>
<dbReference type="AlphaFoldDB" id="A0A1B1YKL1"/>
<dbReference type="CDD" id="cd00093">
    <property type="entry name" value="HTH_XRE"/>
    <property type="match status" value="1"/>
</dbReference>
<protein>
    <recommendedName>
        <fullName evidence="2">HTH cro/C1-type domain-containing protein</fullName>
    </recommendedName>
</protein>
<dbReference type="SMART" id="SM00530">
    <property type="entry name" value="HTH_XRE"/>
    <property type="match status" value="1"/>
</dbReference>
<evidence type="ECO:0000256" key="1">
    <source>
        <dbReference type="ARBA" id="ARBA00023125"/>
    </source>
</evidence>
<dbReference type="RefSeq" id="WP_065820794.1">
    <property type="nucleotide sequence ID" value="NZ_CP014673.1"/>
</dbReference>
<dbReference type="GO" id="GO:0003700">
    <property type="term" value="F:DNA-binding transcription factor activity"/>
    <property type="evidence" value="ECO:0007669"/>
    <property type="project" value="TreeGrafter"/>
</dbReference>
<feature type="domain" description="HTH cro/C1-type" evidence="2">
    <location>
        <begin position="8"/>
        <end position="62"/>
    </location>
</feature>
<dbReference type="PANTHER" id="PTHR46797:SF1">
    <property type="entry name" value="METHYLPHOSPHONATE SYNTHASE"/>
    <property type="match status" value="1"/>
</dbReference>
<dbReference type="PROSITE" id="PS50943">
    <property type="entry name" value="HTH_CROC1"/>
    <property type="match status" value="1"/>
</dbReference>
<organism evidence="3 4">
    <name type="scientific">Thermoclostridium stercorarium subsp. leptospartum DSM 9219</name>
    <dbReference type="NCBI Taxonomy" id="1346611"/>
    <lineage>
        <taxon>Bacteria</taxon>
        <taxon>Bacillati</taxon>
        <taxon>Bacillota</taxon>
        <taxon>Clostridia</taxon>
        <taxon>Eubacteriales</taxon>
        <taxon>Oscillospiraceae</taxon>
        <taxon>Thermoclostridium</taxon>
    </lineage>
</organism>
<dbReference type="InterPro" id="IPR001387">
    <property type="entry name" value="Cro/C1-type_HTH"/>
</dbReference>
<evidence type="ECO:0000313" key="4">
    <source>
        <dbReference type="Proteomes" id="UP000092931"/>
    </source>
</evidence>
<reference evidence="3 4" key="1">
    <citation type="submission" date="2016-02" db="EMBL/GenBank/DDBJ databases">
        <title>Comparison of Clostridium stercorarium subspecies using comparative genomics and transcriptomics.</title>
        <authorList>
            <person name="Schellenberg J."/>
            <person name="Thallinger G."/>
            <person name="Levin D.B."/>
            <person name="Zhang X."/>
            <person name="Alvare G."/>
            <person name="Fristensky B."/>
            <person name="Sparling R."/>
        </authorList>
    </citation>
    <scope>NUCLEOTIDE SEQUENCE [LARGE SCALE GENOMIC DNA]</scope>
    <source>
        <strain evidence="3 4">DSM 9219</strain>
    </source>
</reference>